<feature type="compositionally biased region" description="Acidic residues" evidence="9">
    <location>
        <begin position="385"/>
        <end position="403"/>
    </location>
</feature>
<keyword evidence="3" id="KW-0677">Repeat</keyword>
<evidence type="ECO:0000256" key="2">
    <source>
        <dbReference type="ARBA" id="ARBA00022723"/>
    </source>
</evidence>
<keyword evidence="6 7" id="KW-0040">ANK repeat</keyword>
<keyword evidence="5" id="KW-0862">Zinc</keyword>
<dbReference type="GO" id="GO:0032012">
    <property type="term" value="P:regulation of ARF protein signal transduction"/>
    <property type="evidence" value="ECO:0007669"/>
    <property type="project" value="InterPro"/>
</dbReference>
<dbReference type="Pfam" id="PF01412">
    <property type="entry name" value="ArfGap"/>
    <property type="match status" value="1"/>
</dbReference>
<dbReference type="Proteomes" id="UP000694857">
    <property type="component" value="Chromosome 14"/>
</dbReference>
<evidence type="ECO:0000256" key="8">
    <source>
        <dbReference type="PROSITE-ProRule" id="PRU00288"/>
    </source>
</evidence>
<dbReference type="GO" id="GO:0008277">
    <property type="term" value="P:regulation of G protein-coupled receptor signaling pathway"/>
    <property type="evidence" value="ECO:0007669"/>
    <property type="project" value="TreeGrafter"/>
</dbReference>
<dbReference type="PROSITE" id="PS50088">
    <property type="entry name" value="ANK_REPEAT"/>
    <property type="match status" value="1"/>
</dbReference>
<dbReference type="Gene3D" id="1.10.220.150">
    <property type="entry name" value="Arf GTPase activating protein"/>
    <property type="match status" value="1"/>
</dbReference>
<dbReference type="GO" id="GO:0005096">
    <property type="term" value="F:GTPase activator activity"/>
    <property type="evidence" value="ECO:0007669"/>
    <property type="project" value="UniProtKB-KW"/>
</dbReference>
<dbReference type="PANTHER" id="PTHR46097:SF4">
    <property type="entry name" value="ARF GTPASE-ACTIVATING PROTEIN GIT2"/>
    <property type="match status" value="1"/>
</dbReference>
<dbReference type="InterPro" id="IPR037278">
    <property type="entry name" value="ARFGAP/RecO"/>
</dbReference>
<dbReference type="GeneID" id="118906785"/>
<dbReference type="GO" id="GO:0036465">
    <property type="term" value="P:synaptic vesicle recycling"/>
    <property type="evidence" value="ECO:0007669"/>
    <property type="project" value="TreeGrafter"/>
</dbReference>
<evidence type="ECO:0000256" key="6">
    <source>
        <dbReference type="ARBA" id="ARBA00023043"/>
    </source>
</evidence>
<evidence type="ECO:0000256" key="4">
    <source>
        <dbReference type="ARBA" id="ARBA00022771"/>
    </source>
</evidence>
<evidence type="ECO:0000313" key="12">
    <source>
        <dbReference type="RefSeq" id="XP_036730315.1"/>
    </source>
</evidence>
<accession>A0A8B8ZDL1</accession>
<reference evidence="12" key="1">
    <citation type="submission" date="2025-08" db="UniProtKB">
        <authorList>
            <consortium name="RefSeq"/>
        </authorList>
    </citation>
    <scope>IDENTIFICATION</scope>
    <source>
        <tissue evidence="12">Epidermis and Blubber</tissue>
    </source>
</reference>
<evidence type="ECO:0000259" key="10">
    <source>
        <dbReference type="PROSITE" id="PS50115"/>
    </source>
</evidence>
<dbReference type="GO" id="GO:0008270">
    <property type="term" value="F:zinc ion binding"/>
    <property type="evidence" value="ECO:0007669"/>
    <property type="project" value="UniProtKB-KW"/>
</dbReference>
<keyword evidence="4 8" id="KW-0863">Zinc-finger</keyword>
<dbReference type="PROSITE" id="PS50115">
    <property type="entry name" value="ARFGAP"/>
    <property type="match status" value="1"/>
</dbReference>
<keyword evidence="11" id="KW-1185">Reference proteome</keyword>
<gene>
    <name evidence="12" type="primary">GIT2</name>
</gene>
<dbReference type="Pfam" id="PF08518">
    <property type="entry name" value="GIT_SHD"/>
    <property type="match status" value="2"/>
</dbReference>
<dbReference type="Pfam" id="PF12796">
    <property type="entry name" value="Ank_2"/>
    <property type="match status" value="1"/>
</dbReference>
<dbReference type="Gene3D" id="1.20.120.330">
    <property type="entry name" value="Nucleotidyltransferases domain 2"/>
    <property type="match status" value="1"/>
</dbReference>
<dbReference type="SMART" id="SM00105">
    <property type="entry name" value="ArfGap"/>
    <property type="match status" value="1"/>
</dbReference>
<dbReference type="PROSITE" id="PS50297">
    <property type="entry name" value="ANK_REP_REGION"/>
    <property type="match status" value="1"/>
</dbReference>
<dbReference type="CDD" id="cd08847">
    <property type="entry name" value="ArfGap_GIT2"/>
    <property type="match status" value="1"/>
</dbReference>
<organism evidence="11 12">
    <name type="scientific">Balaenoptera musculus</name>
    <name type="common">Blue whale</name>
    <dbReference type="NCBI Taxonomy" id="9771"/>
    <lineage>
        <taxon>Eukaryota</taxon>
        <taxon>Metazoa</taxon>
        <taxon>Chordata</taxon>
        <taxon>Craniata</taxon>
        <taxon>Vertebrata</taxon>
        <taxon>Euteleostomi</taxon>
        <taxon>Mammalia</taxon>
        <taxon>Eutheria</taxon>
        <taxon>Laurasiatheria</taxon>
        <taxon>Artiodactyla</taxon>
        <taxon>Whippomorpha</taxon>
        <taxon>Cetacea</taxon>
        <taxon>Mysticeti</taxon>
        <taxon>Balaenopteridae</taxon>
        <taxon>Balaenoptera</taxon>
    </lineage>
</organism>
<dbReference type="CTD" id="9815"/>
<feature type="repeat" description="ANK" evidence="7">
    <location>
        <begin position="166"/>
        <end position="198"/>
    </location>
</feature>
<dbReference type="InterPro" id="IPR038508">
    <property type="entry name" value="ArfGAP_dom_sf"/>
</dbReference>
<dbReference type="AlphaFoldDB" id="A0A8B8ZDL1"/>
<dbReference type="GO" id="GO:0098793">
    <property type="term" value="C:presynapse"/>
    <property type="evidence" value="ECO:0007669"/>
    <property type="project" value="GOC"/>
</dbReference>
<dbReference type="RefSeq" id="XP_036730315.1">
    <property type="nucleotide sequence ID" value="XM_036874420.1"/>
</dbReference>
<feature type="compositionally biased region" description="Polar residues" evidence="9">
    <location>
        <begin position="421"/>
        <end position="432"/>
    </location>
</feature>
<dbReference type="InterPro" id="IPR002110">
    <property type="entry name" value="Ankyrin_rpt"/>
</dbReference>
<evidence type="ECO:0000256" key="3">
    <source>
        <dbReference type="ARBA" id="ARBA00022737"/>
    </source>
</evidence>
<dbReference type="FunFam" id="1.25.40.20:FF:000013">
    <property type="entry name" value="ARF GTPase-activating protein GIT1 isoform 1"/>
    <property type="match status" value="1"/>
</dbReference>
<evidence type="ECO:0000256" key="9">
    <source>
        <dbReference type="SAM" id="MobiDB-lite"/>
    </source>
</evidence>
<dbReference type="Gene3D" id="1.25.40.20">
    <property type="entry name" value="Ankyrin repeat-containing domain"/>
    <property type="match status" value="1"/>
</dbReference>
<dbReference type="InterPro" id="IPR001164">
    <property type="entry name" value="ArfGAP_dom"/>
</dbReference>
<dbReference type="PRINTS" id="PR00405">
    <property type="entry name" value="REVINTRACTNG"/>
</dbReference>
<evidence type="ECO:0000256" key="1">
    <source>
        <dbReference type="ARBA" id="ARBA00022468"/>
    </source>
</evidence>
<feature type="domain" description="Arf-GAP" evidence="10">
    <location>
        <begin position="1"/>
        <end position="124"/>
    </location>
</feature>
<sequence length="596" mass="66355">MSKRLRSSEVCADCSGPDPSWASVNRGTFICDECCSVHRSLGRHISQVRHLKHTPWPPTLLQMVETLYNNGANSIWEHSLLDPASLISGRRKANPQDKVHPNKAEFIRAKYQMLAFVHRLPCRDDDSVTAKDLSKQLHSSVRTGNLETCLRLLSLGAQANFFHPEKGNTPLHVASKAGQILQAELLAVYGADPGTQDASGKTPVDYARQGGHHELAERLVEIQYELTDRLAFYLCGRKPDHKNGQHFIIPQMADSSLDLSELAKAAKKKLQSLSNHLFEELAMDVYDEVDRRETDAVWLATQNHSTLVTETTVVPFLPVNPEYSSTRNQGRQKLARFNAHEFATLVIDILSDAKRRQQGSPLSSSKDNVELILKTINNQHSGESQDNDQPDYDSVASDEDTDLEATASKAHRQKASRLEKQNSTPESDYDNTPNDRDPDDLGPSRKGRQRSTVWQGDGSGPDAAEPHAAPSPVFPSTEDVIRKTEQITKNIQELLRAAQENKHDSYIPCSERIHVAVTEMAALFPKKPRSDMVRTSLRLLTSSAYRLQSECKKTLPGDPGPPTDIQLVTQQVIQCAYDIAKAAKQLVTITTKENNN</sequence>
<evidence type="ECO:0000313" key="11">
    <source>
        <dbReference type="Proteomes" id="UP000694857"/>
    </source>
</evidence>
<dbReference type="FunFam" id="1.20.120.330:FF:000002">
    <property type="entry name" value="ARF GTPase-activating protein GIT2 isoform 1"/>
    <property type="match status" value="1"/>
</dbReference>
<keyword evidence="2" id="KW-0479">Metal-binding</keyword>
<dbReference type="InterPro" id="IPR022018">
    <property type="entry name" value="GIT1_C"/>
</dbReference>
<dbReference type="SUPFAM" id="SSF48403">
    <property type="entry name" value="Ankyrin repeat"/>
    <property type="match status" value="1"/>
</dbReference>
<dbReference type="SMART" id="SM00248">
    <property type="entry name" value="ANK"/>
    <property type="match status" value="3"/>
</dbReference>
<dbReference type="InterPro" id="IPR036770">
    <property type="entry name" value="Ankyrin_rpt-contain_sf"/>
</dbReference>
<dbReference type="InterPro" id="IPR013724">
    <property type="entry name" value="GIT_SHD"/>
</dbReference>
<protein>
    <submittedName>
        <fullName evidence="12">ARF GTPase-activating protein GIT2 isoform X15</fullName>
    </submittedName>
</protein>
<dbReference type="InterPro" id="IPR047161">
    <property type="entry name" value="GIT-like"/>
</dbReference>
<dbReference type="Pfam" id="PF12205">
    <property type="entry name" value="GIT1_C"/>
    <property type="match status" value="1"/>
</dbReference>
<dbReference type="SMART" id="SM00555">
    <property type="entry name" value="GIT"/>
    <property type="match status" value="2"/>
</dbReference>
<feature type="region of interest" description="Disordered" evidence="9">
    <location>
        <begin position="377"/>
        <end position="477"/>
    </location>
</feature>
<evidence type="ECO:0000256" key="5">
    <source>
        <dbReference type="ARBA" id="ARBA00022833"/>
    </source>
</evidence>
<dbReference type="FunFam" id="1.10.220.150:FF:000003">
    <property type="entry name" value="ARF GTPase-activating protein GIT2 isoform 1"/>
    <property type="match status" value="1"/>
</dbReference>
<dbReference type="GO" id="GO:0031267">
    <property type="term" value="F:small GTPase binding"/>
    <property type="evidence" value="ECO:0007669"/>
    <property type="project" value="TreeGrafter"/>
</dbReference>
<proteinExistence type="predicted"/>
<keyword evidence="1" id="KW-0343">GTPase activation</keyword>
<dbReference type="PANTHER" id="PTHR46097">
    <property type="entry name" value="G PROTEIN-COUPLED RECEPTOR KINASE INTERACTING ARFGAP"/>
    <property type="match status" value="1"/>
</dbReference>
<dbReference type="GO" id="GO:0007420">
    <property type="term" value="P:brain development"/>
    <property type="evidence" value="ECO:0007669"/>
    <property type="project" value="InterPro"/>
</dbReference>
<dbReference type="SUPFAM" id="SSF57863">
    <property type="entry name" value="ArfGap/RecO-like zinc finger"/>
    <property type="match status" value="1"/>
</dbReference>
<name>A0A8B8ZDL1_BALMU</name>
<evidence type="ECO:0000256" key="7">
    <source>
        <dbReference type="PROSITE-ProRule" id="PRU00023"/>
    </source>
</evidence>